<evidence type="ECO:0000313" key="3">
    <source>
        <dbReference type="EMBL" id="PSL57088.1"/>
    </source>
</evidence>
<feature type="region of interest" description="Disordered" evidence="1">
    <location>
        <begin position="109"/>
        <end position="151"/>
    </location>
</feature>
<evidence type="ECO:0000256" key="1">
    <source>
        <dbReference type="SAM" id="MobiDB-lite"/>
    </source>
</evidence>
<organism evidence="3 4">
    <name type="scientific">Saccharothrix carnea</name>
    <dbReference type="NCBI Taxonomy" id="1280637"/>
    <lineage>
        <taxon>Bacteria</taxon>
        <taxon>Bacillati</taxon>
        <taxon>Actinomycetota</taxon>
        <taxon>Actinomycetes</taxon>
        <taxon>Pseudonocardiales</taxon>
        <taxon>Pseudonocardiaceae</taxon>
        <taxon>Saccharothrix</taxon>
    </lineage>
</organism>
<proteinExistence type="predicted"/>
<feature type="compositionally biased region" description="Basic residues" evidence="1">
    <location>
        <begin position="114"/>
        <end position="124"/>
    </location>
</feature>
<keyword evidence="4" id="KW-1185">Reference proteome</keyword>
<dbReference type="EMBL" id="PYAX01000002">
    <property type="protein sequence ID" value="PSL57088.1"/>
    <property type="molecule type" value="Genomic_DNA"/>
</dbReference>
<protein>
    <submittedName>
        <fullName evidence="3">Transposase</fullName>
    </submittedName>
</protein>
<sequence length="170" mass="18888">MTDQLWARLEPLIPVRSRRFRHPGRRRADDRAAFEGILYAVRTGIGWNRLPTALFGASGATCWRRLTERHEAGVWQQLHEQLLAELRAAGLLDLSAALVDSTHLRALKGASTRGRARSTGRRGPQRPNDGRVRFRNHNDLGSTASAAAGTDHRLITGPVTDYIATLPPDR</sequence>
<comment type="caution">
    <text evidence="3">The sequence shown here is derived from an EMBL/GenBank/DDBJ whole genome shotgun (WGS) entry which is preliminary data.</text>
</comment>
<name>A0A2P8IF37_SACCR</name>
<reference evidence="3 4" key="1">
    <citation type="submission" date="2018-03" db="EMBL/GenBank/DDBJ databases">
        <title>Genomic Encyclopedia of Type Strains, Phase III (KMG-III): the genomes of soil and plant-associated and newly described type strains.</title>
        <authorList>
            <person name="Whitman W."/>
        </authorList>
    </citation>
    <scope>NUCLEOTIDE SEQUENCE [LARGE SCALE GENOMIC DNA]</scope>
    <source>
        <strain evidence="3 4">CGMCC 4.7097</strain>
    </source>
</reference>
<dbReference type="InterPro" id="IPR025161">
    <property type="entry name" value="IS402-like_dom"/>
</dbReference>
<dbReference type="Proteomes" id="UP000241118">
    <property type="component" value="Unassembled WGS sequence"/>
</dbReference>
<dbReference type="InterPro" id="IPR052909">
    <property type="entry name" value="Transposase_6_like"/>
</dbReference>
<evidence type="ECO:0000313" key="4">
    <source>
        <dbReference type="Proteomes" id="UP000241118"/>
    </source>
</evidence>
<feature type="compositionally biased region" description="Basic and acidic residues" evidence="1">
    <location>
        <begin position="128"/>
        <end position="138"/>
    </location>
</feature>
<accession>A0A2P8IF37</accession>
<gene>
    <name evidence="3" type="ORF">B0I31_10265</name>
</gene>
<dbReference type="Pfam" id="PF13340">
    <property type="entry name" value="DUF4096"/>
    <property type="match status" value="1"/>
</dbReference>
<evidence type="ECO:0000259" key="2">
    <source>
        <dbReference type="Pfam" id="PF13340"/>
    </source>
</evidence>
<dbReference type="PANTHER" id="PTHR46637">
    <property type="entry name" value="TIS1421-TRANSPOSASE PROTEIN A"/>
    <property type="match status" value="1"/>
</dbReference>
<dbReference type="PANTHER" id="PTHR46637:SF1">
    <property type="entry name" value="BLL5188 PROTEIN"/>
    <property type="match status" value="1"/>
</dbReference>
<dbReference type="AlphaFoldDB" id="A0A2P8IF37"/>
<feature type="domain" description="Insertion element IS402-like" evidence="2">
    <location>
        <begin position="1"/>
        <end position="79"/>
    </location>
</feature>